<evidence type="ECO:0000256" key="10">
    <source>
        <dbReference type="ARBA" id="ARBA00023136"/>
    </source>
</evidence>
<dbReference type="InterPro" id="IPR010974">
    <property type="entry name" value="PTS_IIBC_nag"/>
</dbReference>
<name>A0A1H0THP1_HALAD</name>
<protein>
    <submittedName>
        <fullName evidence="16">PTS system, N-acetylglucosamine-specific IIC component</fullName>
    </submittedName>
</protein>
<dbReference type="Pfam" id="PF02378">
    <property type="entry name" value="PTS_EIIC"/>
    <property type="match status" value="1"/>
</dbReference>
<evidence type="ECO:0000256" key="11">
    <source>
        <dbReference type="PROSITE-ProRule" id="PRU00421"/>
    </source>
</evidence>
<evidence type="ECO:0000256" key="2">
    <source>
        <dbReference type="ARBA" id="ARBA00022448"/>
    </source>
</evidence>
<dbReference type="GO" id="GO:0005886">
    <property type="term" value="C:plasma membrane"/>
    <property type="evidence" value="ECO:0007669"/>
    <property type="project" value="UniProtKB-SubCell"/>
</dbReference>
<dbReference type="Gene3D" id="2.70.70.10">
    <property type="entry name" value="Glucose Permease (Domain IIA)"/>
    <property type="match status" value="1"/>
</dbReference>
<evidence type="ECO:0000256" key="12">
    <source>
        <dbReference type="SAM" id="Phobius"/>
    </source>
</evidence>
<keyword evidence="3" id="KW-1003">Cell membrane</keyword>
<keyword evidence="2" id="KW-0813">Transport</keyword>
<evidence type="ECO:0000256" key="1">
    <source>
        <dbReference type="ARBA" id="ARBA00004651"/>
    </source>
</evidence>
<keyword evidence="8" id="KW-0418">Kinase</keyword>
<evidence type="ECO:0000256" key="9">
    <source>
        <dbReference type="ARBA" id="ARBA00022989"/>
    </source>
</evidence>
<evidence type="ECO:0000259" key="15">
    <source>
        <dbReference type="PROSITE" id="PS51103"/>
    </source>
</evidence>
<proteinExistence type="predicted"/>
<evidence type="ECO:0000313" key="16">
    <source>
        <dbReference type="EMBL" id="SDP53509.1"/>
    </source>
</evidence>
<evidence type="ECO:0000256" key="3">
    <source>
        <dbReference type="ARBA" id="ARBA00022475"/>
    </source>
</evidence>
<dbReference type="PROSITE" id="PS00371">
    <property type="entry name" value="PTS_EIIA_TYPE_1_HIS"/>
    <property type="match status" value="1"/>
</dbReference>
<keyword evidence="5" id="KW-0808">Transferase</keyword>
<evidence type="ECO:0000256" key="4">
    <source>
        <dbReference type="ARBA" id="ARBA00022597"/>
    </source>
</evidence>
<dbReference type="STRING" id="240303.SAMN05421677_12156"/>
<dbReference type="InterPro" id="IPR050429">
    <property type="entry name" value="PTS_Glucose_EIICBA"/>
</dbReference>
<dbReference type="FunFam" id="2.70.70.10:FF:000001">
    <property type="entry name" value="PTS system glucose-specific IIA component"/>
    <property type="match status" value="1"/>
</dbReference>
<dbReference type="EMBL" id="FNIZ01000021">
    <property type="protein sequence ID" value="SDP53509.1"/>
    <property type="molecule type" value="Genomic_DNA"/>
</dbReference>
<keyword evidence="10 12" id="KW-0472">Membrane</keyword>
<keyword evidence="17" id="KW-1185">Reference proteome</keyword>
<keyword evidence="9 12" id="KW-1133">Transmembrane helix</keyword>
<evidence type="ECO:0000256" key="5">
    <source>
        <dbReference type="ARBA" id="ARBA00022679"/>
    </source>
</evidence>
<evidence type="ECO:0000259" key="14">
    <source>
        <dbReference type="PROSITE" id="PS51098"/>
    </source>
</evidence>
<dbReference type="SUPFAM" id="SSF55604">
    <property type="entry name" value="Glucose permease domain IIB"/>
    <property type="match status" value="1"/>
</dbReference>
<feature type="domain" description="PTS EIIA type-1" evidence="13">
    <location>
        <begin position="509"/>
        <end position="613"/>
    </location>
</feature>
<dbReference type="Pfam" id="PF00367">
    <property type="entry name" value="PTS_EIIB"/>
    <property type="match status" value="1"/>
</dbReference>
<gene>
    <name evidence="16" type="ORF">SAMN05421677_12156</name>
</gene>
<evidence type="ECO:0000313" key="17">
    <source>
        <dbReference type="Proteomes" id="UP000198860"/>
    </source>
</evidence>
<dbReference type="RefSeq" id="WP_089654252.1">
    <property type="nucleotide sequence ID" value="NZ_FNIZ01000021.1"/>
</dbReference>
<feature type="transmembrane region" description="Helical" evidence="12">
    <location>
        <begin position="280"/>
        <end position="305"/>
    </location>
</feature>
<dbReference type="PROSITE" id="PS51098">
    <property type="entry name" value="PTS_EIIB_TYPE_1"/>
    <property type="match status" value="1"/>
</dbReference>
<dbReference type="GO" id="GO:0016301">
    <property type="term" value="F:kinase activity"/>
    <property type="evidence" value="ECO:0007669"/>
    <property type="project" value="UniProtKB-KW"/>
</dbReference>
<organism evidence="16 17">
    <name type="scientific">Halobacillus aidingensis</name>
    <dbReference type="NCBI Taxonomy" id="240303"/>
    <lineage>
        <taxon>Bacteria</taxon>
        <taxon>Bacillati</taxon>
        <taxon>Bacillota</taxon>
        <taxon>Bacilli</taxon>
        <taxon>Bacillales</taxon>
        <taxon>Bacillaceae</taxon>
        <taxon>Halobacillus</taxon>
    </lineage>
</organism>
<keyword evidence="7 12" id="KW-0812">Transmembrane</keyword>
<dbReference type="GO" id="GO:0008982">
    <property type="term" value="F:protein-N(PI)-phosphohistidine-sugar phosphotransferase activity"/>
    <property type="evidence" value="ECO:0007669"/>
    <property type="project" value="InterPro"/>
</dbReference>
<dbReference type="InterPro" id="IPR001996">
    <property type="entry name" value="PTS_IIB_1"/>
</dbReference>
<keyword evidence="6" id="KW-0598">Phosphotransferase system</keyword>
<feature type="transmembrane region" description="Helical" evidence="12">
    <location>
        <begin position="335"/>
        <end position="354"/>
    </location>
</feature>
<dbReference type="CDD" id="cd00212">
    <property type="entry name" value="PTS_IIB_glc"/>
    <property type="match status" value="1"/>
</dbReference>
<feature type="domain" description="PTS EIIC type-1" evidence="15">
    <location>
        <begin position="1"/>
        <end position="366"/>
    </location>
</feature>
<reference evidence="17" key="1">
    <citation type="submission" date="2016-10" db="EMBL/GenBank/DDBJ databases">
        <authorList>
            <person name="Varghese N."/>
            <person name="Submissions S."/>
        </authorList>
    </citation>
    <scope>NUCLEOTIDE SEQUENCE [LARGE SCALE GENOMIC DNA]</scope>
    <source>
        <strain evidence="17">CGMCC 1.3703</strain>
    </source>
</reference>
<dbReference type="PANTHER" id="PTHR30009">
    <property type="entry name" value="CYTOCHROME C-TYPE SYNTHESIS PROTEIN AND PTS TRANSMEMBRANE COMPONENT"/>
    <property type="match status" value="1"/>
</dbReference>
<dbReference type="NCBIfam" id="TIGR00826">
    <property type="entry name" value="EIIB_glc"/>
    <property type="match status" value="1"/>
</dbReference>
<dbReference type="PANTHER" id="PTHR30009:SF4">
    <property type="entry name" value="PTS SYSTEM N-ACETYLGLUCOSAMINE-SPECIFIC EIICBA COMPONENT"/>
    <property type="match status" value="1"/>
</dbReference>
<dbReference type="OrthoDB" id="9764327at2"/>
<feature type="transmembrane region" description="Helical" evidence="12">
    <location>
        <begin position="130"/>
        <end position="151"/>
    </location>
</feature>
<feature type="active site" description="Phosphocysteine intermediate; for EIIB activity" evidence="11">
    <location>
        <position position="404"/>
    </location>
</feature>
<dbReference type="InterPro" id="IPR018113">
    <property type="entry name" value="PTrfase_EIIB_Cys"/>
</dbReference>
<dbReference type="InterPro" id="IPR003352">
    <property type="entry name" value="PTS_EIIC"/>
</dbReference>
<dbReference type="PROSITE" id="PS51093">
    <property type="entry name" value="PTS_EIIA_TYPE_1"/>
    <property type="match status" value="1"/>
</dbReference>
<dbReference type="PROSITE" id="PS01035">
    <property type="entry name" value="PTS_EIIB_TYPE_1_CYS"/>
    <property type="match status" value="1"/>
</dbReference>
<dbReference type="GO" id="GO:0015764">
    <property type="term" value="P:N-acetylglucosamine transport"/>
    <property type="evidence" value="ECO:0007669"/>
    <property type="project" value="TreeGrafter"/>
</dbReference>
<dbReference type="NCBIfam" id="TIGR00830">
    <property type="entry name" value="PTBA"/>
    <property type="match status" value="1"/>
</dbReference>
<evidence type="ECO:0000256" key="7">
    <source>
        <dbReference type="ARBA" id="ARBA00022692"/>
    </source>
</evidence>
<dbReference type="NCBIfam" id="TIGR01998">
    <property type="entry name" value="PTS-II-BC-nag"/>
    <property type="match status" value="1"/>
</dbReference>
<evidence type="ECO:0000259" key="13">
    <source>
        <dbReference type="PROSITE" id="PS51093"/>
    </source>
</evidence>
<dbReference type="GO" id="GO:0090563">
    <property type="term" value="F:protein-phosphocysteine-sugar phosphotransferase activity"/>
    <property type="evidence" value="ECO:0007669"/>
    <property type="project" value="TreeGrafter"/>
</dbReference>
<dbReference type="InterPro" id="IPR036878">
    <property type="entry name" value="Glu_permease_IIB"/>
</dbReference>
<evidence type="ECO:0000256" key="6">
    <source>
        <dbReference type="ARBA" id="ARBA00022683"/>
    </source>
</evidence>
<dbReference type="InterPro" id="IPR013013">
    <property type="entry name" value="PTS_EIIC_1"/>
</dbReference>
<feature type="domain" description="PTS EIIB type-1" evidence="14">
    <location>
        <begin position="382"/>
        <end position="464"/>
    </location>
</feature>
<accession>A0A1H0THP1</accession>
<comment type="subcellular location">
    <subcellularLocation>
        <location evidence="1">Cell membrane</location>
        <topology evidence="1">Multi-pass membrane protein</topology>
    </subcellularLocation>
</comment>
<feature type="transmembrane region" description="Helical" evidence="12">
    <location>
        <begin position="256"/>
        <end position="274"/>
    </location>
</feature>
<dbReference type="Proteomes" id="UP000198860">
    <property type="component" value="Unassembled WGS sequence"/>
</dbReference>
<sequence length="645" mass="70227">MLSFLQRIGKSLMFPIATLPAAALLVRLGMEDMLDIPFITAAGNGILGNLALIFAIGIAMGFAKDGNGAAALAGAIGYLVLDGGIEAINKDVDMGVFAGVIAGVIAGMLYNKYNDVKFPDFLSFFGGKRFVPIITSAVMVVLSFVFGYVWVYPQAVLDSTANWILNGGELGVGVYGVLNRLLIPVGLHHVMNALIWFDFGTFTTEAGEVVRGEINRFLNGDPSAGYFLAGFFPVMMFGLPAACLAMYAAAKKERKAAVGGMFLSIGLTSFITGVTEPIEFSFMFLSPLLYVVHSLLTGVSMILAFVFDVRHGFGFSAGLIDYLLNYNIAQNPFTLILIGLFMGAIYFVIFYFLIVKLDLKTPGREDEEIEEGSTETESSDYDAKAYHYLHALGGPENIETLDYCTTRLRLEMRDREKVDEKELKRQGARGVMKLGKRNLQVIVGTSVEFVADAMKKQMEHGHHVPEGVQDEKVPPVEQEAEKVPSRKVKEEDFQMPLNGNVLPLSEVPDEVFAQGMMGPGFAIDPSEETFHSPVNGKVLQVFPTKHAIGLELENGLEMLIHVGLDTVKLDGDGFEALVESGQKVEQGTPLLRVDLDFVKTNAPSVVTPFIFTNAEGATVELLKNGYLEKGQKGIMRVEEGGKGNE</sequence>
<dbReference type="InterPro" id="IPR011055">
    <property type="entry name" value="Dup_hybrid_motif"/>
</dbReference>
<dbReference type="GO" id="GO:0019866">
    <property type="term" value="C:organelle inner membrane"/>
    <property type="evidence" value="ECO:0007669"/>
    <property type="project" value="InterPro"/>
</dbReference>
<dbReference type="AlphaFoldDB" id="A0A1H0THP1"/>
<dbReference type="GO" id="GO:0009401">
    <property type="term" value="P:phosphoenolpyruvate-dependent sugar phosphotransferase system"/>
    <property type="evidence" value="ECO:0007669"/>
    <property type="project" value="UniProtKB-KW"/>
</dbReference>
<evidence type="ECO:0000256" key="8">
    <source>
        <dbReference type="ARBA" id="ARBA00022777"/>
    </source>
</evidence>
<feature type="transmembrane region" description="Helical" evidence="12">
    <location>
        <begin position="94"/>
        <end position="110"/>
    </location>
</feature>
<dbReference type="SUPFAM" id="SSF51261">
    <property type="entry name" value="Duplicated hybrid motif"/>
    <property type="match status" value="1"/>
</dbReference>
<dbReference type="Gene3D" id="3.30.1360.60">
    <property type="entry name" value="Glucose permease domain IIB"/>
    <property type="match status" value="1"/>
</dbReference>
<dbReference type="GO" id="GO:0015572">
    <property type="term" value="F:N-acetylglucosamine transmembrane transporter activity"/>
    <property type="evidence" value="ECO:0007669"/>
    <property type="project" value="InterPro"/>
</dbReference>
<dbReference type="Pfam" id="PF00358">
    <property type="entry name" value="PTS_EIIA_1"/>
    <property type="match status" value="1"/>
</dbReference>
<feature type="transmembrane region" description="Helical" evidence="12">
    <location>
        <begin position="36"/>
        <end position="62"/>
    </location>
</feature>
<dbReference type="PROSITE" id="PS51103">
    <property type="entry name" value="PTS_EIIC_TYPE_1"/>
    <property type="match status" value="1"/>
</dbReference>
<keyword evidence="4" id="KW-0762">Sugar transport</keyword>
<feature type="transmembrane region" description="Helical" evidence="12">
    <location>
        <begin position="226"/>
        <end position="249"/>
    </location>
</feature>
<dbReference type="InterPro" id="IPR001127">
    <property type="entry name" value="PTS_EIIA_1_perm"/>
</dbReference>
<feature type="transmembrane region" description="Helical" evidence="12">
    <location>
        <begin position="69"/>
        <end position="88"/>
    </location>
</feature>